<dbReference type="Proteomes" id="UP001583186">
    <property type="component" value="Unassembled WGS sequence"/>
</dbReference>
<keyword evidence="3" id="KW-1185">Reference proteome</keyword>
<dbReference type="EMBL" id="JAWCUI010000011">
    <property type="protein sequence ID" value="KAL1899922.1"/>
    <property type="molecule type" value="Genomic_DNA"/>
</dbReference>
<feature type="region of interest" description="Disordered" evidence="1">
    <location>
        <begin position="29"/>
        <end position="78"/>
    </location>
</feature>
<keyword evidence="2" id="KW-0687">Ribonucleoprotein</keyword>
<dbReference type="Gene3D" id="1.20.58.1180">
    <property type="match status" value="1"/>
</dbReference>
<evidence type="ECO:0000256" key="1">
    <source>
        <dbReference type="SAM" id="MobiDB-lite"/>
    </source>
</evidence>
<dbReference type="PANTHER" id="PTHR11362:SF82">
    <property type="entry name" value="PHOSPHATIDYLETHANOLAMINE-BINDING PROTEIN 4"/>
    <property type="match status" value="1"/>
</dbReference>
<sequence>MSRYTPAARPLVQCLRAGGHRSEQATLVLRPATQSPMQATTSAFSTSTRQSNTDTTTSSASPSTPPPPQRLEDLEGWQRDPNSVALPWAERELMRRGTPPIGSRRRRAALQMATAMTRAQAGNDTLADSAGGPIPFELMPYQCFQEARKVLQADREEKLCKIAVETAKIRKLEEVLATASSDPAKVSSRGGKGYIQKRLTSLRKHLDHLKVMADINDPLVKRRFEDGLGDMNKPVYRHLAEERWRGRPFRLIQQRIEQFHLAPDLLPPNQLHPSADVELFFRTYKVSHGAIVDSLISEVVPRLRIQVFDRGTRLVSIVVVDADVPDLENDGFSRRVHFMATNVPVGPAEPSVPLARLDSASQVVLPWLPAFAQKGSNPHRLAVFVLEQPAIDAELPDKNSSRLDTAALQKTFSSDPESAIANVTADGKPDVLAGRDNFNIRSFVDKHDLTVVGCTLFRTEWDAGTAGVMERLGVPGADVELKATRYNSLKPPRKARGWEAKHQGPKFRHLWKYTHRIATPKRKFVR</sequence>
<dbReference type="InterPro" id="IPR008914">
    <property type="entry name" value="PEBP"/>
</dbReference>
<gene>
    <name evidence="2" type="primary">MRPL35</name>
    <name evidence="2" type="ORF">Sste5346_002788</name>
</gene>
<keyword evidence="2" id="KW-0689">Ribosomal protein</keyword>
<feature type="compositionally biased region" description="Low complexity" evidence="1">
    <location>
        <begin position="45"/>
        <end position="62"/>
    </location>
</feature>
<accession>A0ABR3ZI81</accession>
<name>A0ABR3ZI81_9PEZI</name>
<dbReference type="GO" id="GO:0005840">
    <property type="term" value="C:ribosome"/>
    <property type="evidence" value="ECO:0007669"/>
    <property type="project" value="UniProtKB-KW"/>
</dbReference>
<evidence type="ECO:0000313" key="3">
    <source>
        <dbReference type="Proteomes" id="UP001583186"/>
    </source>
</evidence>
<dbReference type="Gene3D" id="3.90.280.10">
    <property type="entry name" value="PEBP-like"/>
    <property type="match status" value="1"/>
</dbReference>
<dbReference type="SUPFAM" id="SSF49777">
    <property type="entry name" value="PEBP-like"/>
    <property type="match status" value="1"/>
</dbReference>
<feature type="compositionally biased region" description="Polar residues" evidence="1">
    <location>
        <begin position="32"/>
        <end position="44"/>
    </location>
</feature>
<dbReference type="PANTHER" id="PTHR11362">
    <property type="entry name" value="PHOSPHATIDYLETHANOLAMINE-BINDING PROTEIN"/>
    <property type="match status" value="1"/>
</dbReference>
<proteinExistence type="predicted"/>
<protein>
    <submittedName>
        <fullName evidence="2">Mitochondrial 54S ribosomal protein YmL35</fullName>
    </submittedName>
</protein>
<dbReference type="CDD" id="cd00866">
    <property type="entry name" value="PEBP_euk"/>
    <property type="match status" value="1"/>
</dbReference>
<reference evidence="2 3" key="1">
    <citation type="journal article" date="2024" name="IMA Fungus">
        <title>IMA Genome - F19 : A genome assembly and annotation guide to empower mycologists, including annotated draft genome sequences of Ceratocystis pirilliformis, Diaporthe australafricana, Fusarium ophioides, Paecilomyces lecythidis, and Sporothrix stenoceras.</title>
        <authorList>
            <person name="Aylward J."/>
            <person name="Wilson A.M."/>
            <person name="Visagie C.M."/>
            <person name="Spraker J."/>
            <person name="Barnes I."/>
            <person name="Buitendag C."/>
            <person name="Ceriani C."/>
            <person name="Del Mar Angel L."/>
            <person name="du Plessis D."/>
            <person name="Fuchs T."/>
            <person name="Gasser K."/>
            <person name="Kramer D."/>
            <person name="Li W."/>
            <person name="Munsamy K."/>
            <person name="Piso A."/>
            <person name="Price J.L."/>
            <person name="Sonnekus B."/>
            <person name="Thomas C."/>
            <person name="van der Nest A."/>
            <person name="van Dijk A."/>
            <person name="van Heerden A."/>
            <person name="van Vuuren N."/>
            <person name="Yilmaz N."/>
            <person name="Duong T.A."/>
            <person name="van der Merwe N.A."/>
            <person name="Wingfield M.J."/>
            <person name="Wingfield B.D."/>
        </authorList>
    </citation>
    <scope>NUCLEOTIDE SEQUENCE [LARGE SCALE GENOMIC DNA]</scope>
    <source>
        <strain evidence="2 3">CMW 5346</strain>
    </source>
</reference>
<dbReference type="InterPro" id="IPR036610">
    <property type="entry name" value="PEBP-like_sf"/>
</dbReference>
<comment type="caution">
    <text evidence="2">The sequence shown here is derived from an EMBL/GenBank/DDBJ whole genome shotgun (WGS) entry which is preliminary data.</text>
</comment>
<evidence type="ECO:0000313" key="2">
    <source>
        <dbReference type="EMBL" id="KAL1899922.1"/>
    </source>
</evidence>
<organism evidence="2 3">
    <name type="scientific">Sporothrix stenoceras</name>
    <dbReference type="NCBI Taxonomy" id="5173"/>
    <lineage>
        <taxon>Eukaryota</taxon>
        <taxon>Fungi</taxon>
        <taxon>Dikarya</taxon>
        <taxon>Ascomycota</taxon>
        <taxon>Pezizomycotina</taxon>
        <taxon>Sordariomycetes</taxon>
        <taxon>Sordariomycetidae</taxon>
        <taxon>Ophiostomatales</taxon>
        <taxon>Ophiostomataceae</taxon>
        <taxon>Sporothrix</taxon>
    </lineage>
</organism>
<dbReference type="InterPro" id="IPR035810">
    <property type="entry name" value="PEBP_euk"/>
</dbReference>
<dbReference type="Pfam" id="PF01161">
    <property type="entry name" value="PBP"/>
    <property type="match status" value="1"/>
</dbReference>